<protein>
    <submittedName>
        <fullName evidence="3">Amidohydrolase</fullName>
    </submittedName>
</protein>
<dbReference type="Proteomes" id="UP001260959">
    <property type="component" value="Unassembled WGS sequence"/>
</dbReference>
<dbReference type="SUPFAM" id="SSF53187">
    <property type="entry name" value="Zn-dependent exopeptidases"/>
    <property type="match status" value="1"/>
</dbReference>
<dbReference type="Pfam" id="PF01546">
    <property type="entry name" value="Peptidase_M20"/>
    <property type="match status" value="1"/>
</dbReference>
<dbReference type="RefSeq" id="WP_309521333.1">
    <property type="nucleotide sequence ID" value="NZ_JAVIXS010000001.1"/>
</dbReference>
<proteinExistence type="predicted"/>
<dbReference type="PIRSF" id="PIRSF005962">
    <property type="entry name" value="Pept_M20D_amidohydro"/>
    <property type="match status" value="1"/>
</dbReference>
<accession>A0ABU1DZF2</accession>
<keyword evidence="1" id="KW-0378">Hydrolase</keyword>
<dbReference type="PANTHER" id="PTHR11014">
    <property type="entry name" value="PEPTIDASE M20 FAMILY MEMBER"/>
    <property type="match status" value="1"/>
</dbReference>
<keyword evidence="2" id="KW-0732">Signal</keyword>
<dbReference type="InterPro" id="IPR017439">
    <property type="entry name" value="Amidohydrolase"/>
</dbReference>
<comment type="caution">
    <text evidence="3">The sequence shown here is derived from an EMBL/GenBank/DDBJ whole genome shotgun (WGS) entry which is preliminary data.</text>
</comment>
<dbReference type="PANTHER" id="PTHR11014:SF63">
    <property type="entry name" value="METALLOPEPTIDASE, PUTATIVE (AFU_ORTHOLOGUE AFUA_6G09600)-RELATED"/>
    <property type="match status" value="1"/>
</dbReference>
<organism evidence="3 4">
    <name type="scientific">Chryseobacterium metallicongregator</name>
    <dbReference type="NCBI Taxonomy" id="3073042"/>
    <lineage>
        <taxon>Bacteria</taxon>
        <taxon>Pseudomonadati</taxon>
        <taxon>Bacteroidota</taxon>
        <taxon>Flavobacteriia</taxon>
        <taxon>Flavobacteriales</taxon>
        <taxon>Weeksellaceae</taxon>
        <taxon>Chryseobacterium group</taxon>
        <taxon>Chryseobacterium</taxon>
    </lineage>
</organism>
<evidence type="ECO:0000313" key="3">
    <source>
        <dbReference type="EMBL" id="MDR4950924.1"/>
    </source>
</evidence>
<keyword evidence="4" id="KW-1185">Reference proteome</keyword>
<sequence>MKRLTLTLLCFVSSLLSAQGLGNKKETAVHSSKNRSLLSVHQSIEQETNKIFNKLVNIRRDFHENPELAGKETQTQEKIKKYLLDLGMEVQTESYGRSVVGILKGGKAGKKIAWRSDMDALPNDYPDPEIFKSKIKGIQHGCGHDIHMAIGLGIAEVLSRNKKELKGTVYFIFQPEEETFKGAKEMLHNGLLSKIKPDEIYGLHVTATPVGQIMVKPNEMFAYQKRIRIQLKNGLSEEELNGLAKKISNSLFRTSDRGKPWELQSIVDPKIGLTNPDTIFKDYLFTDGKFNIFSKNNESFLETYLYETNSFNLDKIIPTVQKVIEDSGYKDQLLSVSFVQGNPTIVNDERLTRSATEILRNLYGKNAVAPDYGQVPFFNDDFSYFQEKIPGVYFFLGGSNFEKGVIAMNHSPNFQVDEESIRMGVKSFSSLIIERLNRN</sequence>
<reference evidence="3 4" key="1">
    <citation type="submission" date="2023-08" db="EMBL/GenBank/DDBJ databases">
        <authorList>
            <person name="Maltman C."/>
        </authorList>
    </citation>
    <scope>NUCLEOTIDE SEQUENCE [LARGE SCALE GENOMIC DNA]</scope>
    <source>
        <strain evidence="3 4">ES2</strain>
    </source>
</reference>
<dbReference type="Gene3D" id="3.40.630.10">
    <property type="entry name" value="Zn peptidases"/>
    <property type="match status" value="1"/>
</dbReference>
<dbReference type="Gene3D" id="3.30.70.360">
    <property type="match status" value="1"/>
</dbReference>
<name>A0ABU1DZF2_9FLAO</name>
<evidence type="ECO:0000256" key="1">
    <source>
        <dbReference type="ARBA" id="ARBA00022801"/>
    </source>
</evidence>
<dbReference type="NCBIfam" id="TIGR01891">
    <property type="entry name" value="amidohydrolases"/>
    <property type="match status" value="1"/>
</dbReference>
<evidence type="ECO:0000256" key="2">
    <source>
        <dbReference type="SAM" id="SignalP"/>
    </source>
</evidence>
<gene>
    <name evidence="3" type="ORF">REB14_01860</name>
</gene>
<feature type="signal peptide" evidence="2">
    <location>
        <begin position="1"/>
        <end position="18"/>
    </location>
</feature>
<dbReference type="EMBL" id="JAVIXS010000001">
    <property type="protein sequence ID" value="MDR4950924.1"/>
    <property type="molecule type" value="Genomic_DNA"/>
</dbReference>
<evidence type="ECO:0000313" key="4">
    <source>
        <dbReference type="Proteomes" id="UP001260959"/>
    </source>
</evidence>
<dbReference type="InterPro" id="IPR002933">
    <property type="entry name" value="Peptidase_M20"/>
</dbReference>
<feature type="chain" id="PRO_5046273951" evidence="2">
    <location>
        <begin position="19"/>
        <end position="439"/>
    </location>
</feature>